<dbReference type="AlphaFoldDB" id="A0A9P9E295"/>
<evidence type="ECO:0000313" key="1">
    <source>
        <dbReference type="EMBL" id="KAH7130105.1"/>
    </source>
</evidence>
<dbReference type="EMBL" id="JAGMWT010000004">
    <property type="protein sequence ID" value="KAH7130105.1"/>
    <property type="molecule type" value="Genomic_DNA"/>
</dbReference>
<evidence type="ECO:0000313" key="2">
    <source>
        <dbReference type="Proteomes" id="UP000700596"/>
    </source>
</evidence>
<comment type="caution">
    <text evidence="1">The sequence shown here is derived from an EMBL/GenBank/DDBJ whole genome shotgun (WGS) entry which is preliminary data.</text>
</comment>
<keyword evidence="2" id="KW-1185">Reference proteome</keyword>
<organism evidence="1 2">
    <name type="scientific">Dendryphion nanum</name>
    <dbReference type="NCBI Taxonomy" id="256645"/>
    <lineage>
        <taxon>Eukaryota</taxon>
        <taxon>Fungi</taxon>
        <taxon>Dikarya</taxon>
        <taxon>Ascomycota</taxon>
        <taxon>Pezizomycotina</taxon>
        <taxon>Dothideomycetes</taxon>
        <taxon>Pleosporomycetidae</taxon>
        <taxon>Pleosporales</taxon>
        <taxon>Torulaceae</taxon>
        <taxon>Dendryphion</taxon>
    </lineage>
</organism>
<accession>A0A9P9E295</accession>
<dbReference type="Proteomes" id="UP000700596">
    <property type="component" value="Unassembled WGS sequence"/>
</dbReference>
<gene>
    <name evidence="1" type="ORF">B0J11DRAFT_244095</name>
</gene>
<name>A0A9P9E295_9PLEO</name>
<reference evidence="1" key="1">
    <citation type="journal article" date="2021" name="Nat. Commun.">
        <title>Genetic determinants of endophytism in the Arabidopsis root mycobiome.</title>
        <authorList>
            <person name="Mesny F."/>
            <person name="Miyauchi S."/>
            <person name="Thiergart T."/>
            <person name="Pickel B."/>
            <person name="Atanasova L."/>
            <person name="Karlsson M."/>
            <person name="Huettel B."/>
            <person name="Barry K.W."/>
            <person name="Haridas S."/>
            <person name="Chen C."/>
            <person name="Bauer D."/>
            <person name="Andreopoulos W."/>
            <person name="Pangilinan J."/>
            <person name="LaButti K."/>
            <person name="Riley R."/>
            <person name="Lipzen A."/>
            <person name="Clum A."/>
            <person name="Drula E."/>
            <person name="Henrissat B."/>
            <person name="Kohler A."/>
            <person name="Grigoriev I.V."/>
            <person name="Martin F.M."/>
            <person name="Hacquard S."/>
        </authorList>
    </citation>
    <scope>NUCLEOTIDE SEQUENCE</scope>
    <source>
        <strain evidence="1">MPI-CAGE-CH-0243</strain>
    </source>
</reference>
<protein>
    <submittedName>
        <fullName evidence="1">Uncharacterized protein</fullName>
    </submittedName>
</protein>
<proteinExistence type="predicted"/>
<dbReference type="OrthoDB" id="2956246at2759"/>
<sequence length="133" mass="14869">MLARAINSFLIRRRSKSVWFGASEGNTKGDLRILLSQDRWIKMKGYVHHLKAVTSGLWLRNEITLENRITAIATVIVYLGAALSNIIQQFGKISLLSLPIESVGFLAVANKSTDELQMHGHLIEVVGQPKPYK</sequence>